<feature type="domain" description="Glycosyl transferase family 1" evidence="3">
    <location>
        <begin position="204"/>
        <end position="359"/>
    </location>
</feature>
<dbReference type="Proteomes" id="UP001180551">
    <property type="component" value="Unassembled WGS sequence"/>
</dbReference>
<gene>
    <name evidence="4" type="ORF">RM550_03340</name>
</gene>
<evidence type="ECO:0000256" key="2">
    <source>
        <dbReference type="ARBA" id="ARBA00022679"/>
    </source>
</evidence>
<keyword evidence="4" id="KW-0328">Glycosyltransferase</keyword>
<keyword evidence="5" id="KW-1185">Reference proteome</keyword>
<evidence type="ECO:0000313" key="5">
    <source>
        <dbReference type="Proteomes" id="UP001180551"/>
    </source>
</evidence>
<dbReference type="Pfam" id="PF00534">
    <property type="entry name" value="Glycos_transf_1"/>
    <property type="match status" value="1"/>
</dbReference>
<dbReference type="PANTHER" id="PTHR12526">
    <property type="entry name" value="GLYCOSYLTRANSFERASE"/>
    <property type="match status" value="1"/>
</dbReference>
<name>A0ABU2T3C5_9ACTN</name>
<dbReference type="GO" id="GO:0016757">
    <property type="term" value="F:glycosyltransferase activity"/>
    <property type="evidence" value="ECO:0007669"/>
    <property type="project" value="UniProtKB-KW"/>
</dbReference>
<dbReference type="InterPro" id="IPR001296">
    <property type="entry name" value="Glyco_trans_1"/>
</dbReference>
<dbReference type="CDD" id="cd03820">
    <property type="entry name" value="GT4_AmsD-like"/>
    <property type="match status" value="1"/>
</dbReference>
<evidence type="ECO:0000259" key="3">
    <source>
        <dbReference type="Pfam" id="PF00534"/>
    </source>
</evidence>
<evidence type="ECO:0000313" key="4">
    <source>
        <dbReference type="EMBL" id="MDT0454775.1"/>
    </source>
</evidence>
<dbReference type="RefSeq" id="WP_311622204.1">
    <property type="nucleotide sequence ID" value="NZ_JAVRFE010000003.1"/>
</dbReference>
<comment type="caution">
    <text evidence="4">The sequence shown here is derived from an EMBL/GenBank/DDBJ whole genome shotgun (WGS) entry which is preliminary data.</text>
</comment>
<proteinExistence type="predicted"/>
<reference evidence="4" key="1">
    <citation type="submission" date="2024-05" db="EMBL/GenBank/DDBJ databases">
        <title>30 novel species of actinomycetes from the DSMZ collection.</title>
        <authorList>
            <person name="Nouioui I."/>
        </authorList>
    </citation>
    <scope>NUCLEOTIDE SEQUENCE</scope>
    <source>
        <strain evidence="4">DSM 41527</strain>
    </source>
</reference>
<protein>
    <recommendedName>
        <fullName evidence="1">D-inositol 3-phosphate glycosyltransferase</fullName>
    </recommendedName>
</protein>
<sequence>MNIRFLLLNAYTVGGTVRTVISQANALAAAGHDVEITSVWRRRETPAFTLDPRVHLRPLLDVSAAAPAWRRRWEALATRGPSRLVPKAEVRYHRFNRLTDRRIVRYLQSLEGGIVVGTRPALNLLIAQYAPESVARVGQEHLHYAHHKAALADAIRESYPRLDAVTVLTAADEHAYRSALAVSDVRIARIPNPLHGTTTPRSSLDRPVVVTAGRLVKSKGFDQMITAFAEVAHDHPGWQLRIFGSGPEKQRLRDLIHARHLYNHVYLMGATAQLDEELAKASLFVLSSRHEGFGMVLAEAMGHGVPVISYDCPQGPREIITDGKDGLLVPPDDTGRLAAAMSRLIEDEPLRKEMGEQAAASARRYDTDLLRPRWEQLFADLLDAKHGSEVLIA</sequence>
<organism evidence="4 5">
    <name type="scientific">Streptomyces mooreae</name>
    <dbReference type="NCBI Taxonomy" id="3075523"/>
    <lineage>
        <taxon>Bacteria</taxon>
        <taxon>Bacillati</taxon>
        <taxon>Actinomycetota</taxon>
        <taxon>Actinomycetes</taxon>
        <taxon>Kitasatosporales</taxon>
        <taxon>Streptomycetaceae</taxon>
        <taxon>Streptomyces</taxon>
    </lineage>
</organism>
<dbReference type="EMBL" id="JAVRFE010000003">
    <property type="protein sequence ID" value="MDT0454775.1"/>
    <property type="molecule type" value="Genomic_DNA"/>
</dbReference>
<evidence type="ECO:0000256" key="1">
    <source>
        <dbReference type="ARBA" id="ARBA00021292"/>
    </source>
</evidence>
<keyword evidence="2 4" id="KW-0808">Transferase</keyword>
<dbReference type="Gene3D" id="3.40.50.2000">
    <property type="entry name" value="Glycogen Phosphorylase B"/>
    <property type="match status" value="2"/>
</dbReference>
<dbReference type="PANTHER" id="PTHR12526:SF627">
    <property type="entry name" value="D-RHAMNOSYLTRANSFERASE WBPZ"/>
    <property type="match status" value="1"/>
</dbReference>
<accession>A0ABU2T3C5</accession>
<dbReference type="SUPFAM" id="SSF53756">
    <property type="entry name" value="UDP-Glycosyltransferase/glycogen phosphorylase"/>
    <property type="match status" value="1"/>
</dbReference>